<dbReference type="InterPro" id="IPR036460">
    <property type="entry name" value="Cu_amine_oxidase_C_sf"/>
</dbReference>
<feature type="compositionally biased region" description="Polar residues" evidence="12">
    <location>
        <begin position="15"/>
        <end position="44"/>
    </location>
</feature>
<proteinExistence type="inferred from homology"/>
<feature type="compositionally biased region" description="Basic and acidic residues" evidence="12">
    <location>
        <begin position="323"/>
        <end position="343"/>
    </location>
</feature>
<evidence type="ECO:0000313" key="17">
    <source>
        <dbReference type="EMBL" id="KAF4332226.1"/>
    </source>
</evidence>
<dbReference type="EC" id="1.4.3.-" evidence="11"/>
<feature type="region of interest" description="Disordered" evidence="12">
    <location>
        <begin position="644"/>
        <end position="664"/>
    </location>
</feature>
<keyword evidence="8" id="KW-1015">Disulfide bond</keyword>
<comment type="subunit">
    <text evidence="3">Homodimer.</text>
</comment>
<evidence type="ECO:0000259" key="16">
    <source>
        <dbReference type="Pfam" id="PF22693"/>
    </source>
</evidence>
<evidence type="ECO:0000259" key="13">
    <source>
        <dbReference type="Pfam" id="PF01179"/>
    </source>
</evidence>
<dbReference type="EMBL" id="PVQB02001131">
    <property type="protein sequence ID" value="KAF4332226.1"/>
    <property type="molecule type" value="Genomic_DNA"/>
</dbReference>
<dbReference type="InterPro" id="IPR049948">
    <property type="entry name" value="Cu_Am_ox_TPQ-bd"/>
</dbReference>
<evidence type="ECO:0000256" key="11">
    <source>
        <dbReference type="RuleBase" id="RU000672"/>
    </source>
</evidence>
<sequence>MNNSDLLSKIRASSREVSSMMEDSTQSTPSAPSEDSTQNPPSTPTATSFLFNVISIYAPNESSEDAAKSNFEGRTGTSLNESVVSRLKAVILAKLPVEAPNPSALRANISLGKIRAQLVNSYPGITPFRFCDELGNVVLDSMTLGQYFDGLKKPPSEQDASFNIFVTAVSSGDPNQLIISLLKEPFLLKFMRLVDDKSSNNEGSIDSSVFKDKSAARTTLTIFRGLIGTMSLDANQDVFCLPDGTPIPDTMPLEQYLGMAKPAVQHKDKVPSIPIFLKKTSLSILQTTSELSGGSSEKQTLGIHSSQQRSRQAIDQSPINKLGKVDHELTDRSKEELHRDKSRLQVSETLHEADYAADSGTTVAHANELNEAEWDLILKNSNALRGWIVDFQGNKIGRAPHPAFKLRDGLNLVKATSQPPSEVTDNTPPPYSELAGDGAFEDGTEQFTGKRLQPLQSQDVKQFVARKSQAIPSFAVNDDCDIDVASVQHDFAYSMATNHFEKTIFEAEASGSVAGVTIGANGGVSTETSSGATASNKKVTKTLIATYNVPRATLYLPPEDLEPTEEFIAAINRVRETKNIMDLRKLHKAFGQIFCSEITIGGCLQTSKVLVADEIAEETVQRSRFKGSVGVAVGFRSVASGSAKYSNEKQDHSESGTTTSNQSETLSFRATGGNTVLAANPPAWLSSVASDHNTWRVILRGDMRPVMDIVSEIPGYEEVRMWFLQAAPKLTEYIVIPPSRTVDARFKLDFGHQGLSRAFTGSESKAQEGKSSYGKADPAYLSHDPAHPPTYFRTYVQQIREAPIITQSPLYYKGGKALIDTTTKIYQTTERSTEKIFQPASPREPSQPDPSKLADKRTLWAIEVPYGYSLTHNSLVSVKSKAGKAGLTLSVYRNAQGVFMPAITDHPDPVYWRVLKANHSDASGSDQIKFGDNVRLCWRFSDQASGWRDYLDDFYGRRRFDAPAELRPDEDTLYLKAPFPRFEGFGGEQGMSMLLSTAKNTEPFLHVITLLDRSVPKGSKDVTYNLFDLTFRLDYVGGPGEFIDYMDAAYSEVYEKYRETILDETKSDEQSVGGVLNRMVGRVTNSYVKQFQDLGNAVKSGSPMAIMKESFKSVLSFSPAGAAIMVTVESGLKILDLASSGTLSSSFSIQLQRQARMFHPHPLIPLSVDETNLARDVIRAAHPQNILKFRVIYLEEPAKEVLTPYLDLEHAGKITSTTSRPPREARVHFDTAHGGKPPQSHEAIVDLNTRTIKQIESIRADAQAAFTSEELDDVRIICRDSPIFKERIAKFNLPQGFEVVVEPWPYGGLDAADNPDRRHMQALIYAADSKNRECNFWGYPLPIIPVIDAQTREIIRIHEVATGGGSDPHTFAEGEYAKVNIDHMTPSEYVPELLPGGLRRDLKELNVVQPSGPSFNVEDSNVINWQKWSMRVTFNPREGAVLHDVRFGGRSVLYRLSISDMTVPYADPRPPFHRKQAFDFGDGTLGDACNNLQLGCDCLGVIKYFDGVLVDHSGTARTTQNVICLHEQDNGINWKHTNWRTGRAVVTRRRELVVQFIITLANYEYIFNYILDQAGAITVQARATGIVSSVLIEEGKTAPWGNVVSPGILAQNHQHIFCVRIDPAIDGHKNTLVQTESLPMRIDARTNPNGNAYQVVTTPITASAGLDANPFTDRTFKVQNMDKLNPISGQPVGYKILAPVTRPLLADPNSTQAKRARFAQRHLWVTKHKDNEFYAGGRYTLQSVSETEGVADAADRNDDVYQQDIVLWSVFGLTHNPRVEDWPVMPVEILDLHIKPADFFTANPAIDVPGRKNFTSQLTDGEKKDDPSCCSDSKPRL</sequence>
<keyword evidence="4 11" id="KW-0479">Metal-binding</keyword>
<dbReference type="PANTHER" id="PTHR10638">
    <property type="entry name" value="COPPER AMINE OXIDASE"/>
    <property type="match status" value="1"/>
</dbReference>
<feature type="region of interest" description="Disordered" evidence="12">
    <location>
        <begin position="830"/>
        <end position="853"/>
    </location>
</feature>
<feature type="compositionally biased region" description="Polar residues" evidence="12">
    <location>
        <begin position="289"/>
        <end position="319"/>
    </location>
</feature>
<feature type="compositionally biased region" description="Polar residues" evidence="12">
    <location>
        <begin position="655"/>
        <end position="664"/>
    </location>
</feature>
<dbReference type="InterPro" id="IPR000269">
    <property type="entry name" value="Cu_amine_oxidase"/>
</dbReference>
<protein>
    <recommendedName>
        <fullName evidence="11">Amine oxidase</fullName>
        <ecNumber evidence="11">1.4.3.-</ecNumber>
    </recommendedName>
</protein>
<dbReference type="Pfam" id="PF01179">
    <property type="entry name" value="Cu_amine_oxid"/>
    <property type="match status" value="1"/>
</dbReference>
<evidence type="ECO:0000256" key="8">
    <source>
        <dbReference type="ARBA" id="ARBA00023157"/>
    </source>
</evidence>
<evidence type="ECO:0000256" key="7">
    <source>
        <dbReference type="ARBA" id="ARBA00023008"/>
    </source>
</evidence>
<feature type="domain" description="Copper amine oxidase catalytic" evidence="13">
    <location>
        <begin position="1405"/>
        <end position="1806"/>
    </location>
</feature>
<evidence type="ECO:0000313" key="18">
    <source>
        <dbReference type="Proteomes" id="UP000730481"/>
    </source>
</evidence>
<dbReference type="Proteomes" id="UP000730481">
    <property type="component" value="Unassembled WGS sequence"/>
</dbReference>
<evidence type="ECO:0000259" key="15">
    <source>
        <dbReference type="Pfam" id="PF02728"/>
    </source>
</evidence>
<feature type="domain" description="MACPF-like" evidence="16">
    <location>
        <begin position="535"/>
        <end position="710"/>
    </location>
</feature>
<evidence type="ECO:0000256" key="2">
    <source>
        <dbReference type="ARBA" id="ARBA00007983"/>
    </source>
</evidence>
<dbReference type="GO" id="GO:0008131">
    <property type="term" value="F:primary methylamine oxidase activity"/>
    <property type="evidence" value="ECO:0007669"/>
    <property type="project" value="InterPro"/>
</dbReference>
<feature type="compositionally biased region" description="Basic and acidic residues" evidence="12">
    <location>
        <begin position="1820"/>
        <end position="1837"/>
    </location>
</feature>
<dbReference type="FunFam" id="2.70.98.20:FF:000001">
    <property type="entry name" value="Amine oxidase"/>
    <property type="match status" value="1"/>
</dbReference>
<comment type="cofactor">
    <cofactor evidence="1">
        <name>Cu cation</name>
        <dbReference type="ChEBI" id="CHEBI:23378"/>
    </cofactor>
</comment>
<name>A0A9P5A4U8_9HYPO</name>
<keyword evidence="18" id="KW-1185">Reference proteome</keyword>
<dbReference type="Pfam" id="PF02727">
    <property type="entry name" value="Cu_amine_oxidN2"/>
    <property type="match status" value="1"/>
</dbReference>
<evidence type="ECO:0000256" key="4">
    <source>
        <dbReference type="ARBA" id="ARBA00022723"/>
    </source>
</evidence>
<evidence type="ECO:0000256" key="10">
    <source>
        <dbReference type="PIRSR" id="PIRSR600269-51"/>
    </source>
</evidence>
<feature type="region of interest" description="Disordered" evidence="12">
    <location>
        <begin position="1812"/>
        <end position="1837"/>
    </location>
</feature>
<feature type="active site" description="Schiff-base intermediate with substrate; via topaquinone" evidence="9">
    <location>
        <position position="1563"/>
    </location>
</feature>
<feature type="region of interest" description="Disordered" evidence="12">
    <location>
        <begin position="289"/>
        <end position="343"/>
    </location>
</feature>
<dbReference type="Pfam" id="PF22693">
    <property type="entry name" value="MACPF_1"/>
    <property type="match status" value="1"/>
</dbReference>
<evidence type="ECO:0000256" key="9">
    <source>
        <dbReference type="PIRSR" id="PIRSR600269-50"/>
    </source>
</evidence>
<comment type="PTM">
    <text evidence="10 11">Topaquinone (TPQ) is generated by copper-dependent autoxidation of a specific tyrosyl residue.</text>
</comment>
<dbReference type="OrthoDB" id="2562973at2759"/>
<dbReference type="GO" id="GO:0048038">
    <property type="term" value="F:quinone binding"/>
    <property type="evidence" value="ECO:0007669"/>
    <property type="project" value="InterPro"/>
</dbReference>
<feature type="region of interest" description="Disordered" evidence="12">
    <location>
        <begin position="759"/>
        <end position="784"/>
    </location>
</feature>
<dbReference type="PANTHER" id="PTHR10638:SF91">
    <property type="entry name" value="AMINE OXIDASE"/>
    <property type="match status" value="1"/>
</dbReference>
<dbReference type="InterPro" id="IPR054586">
    <property type="entry name" value="MACPF_1_fungal"/>
</dbReference>
<feature type="region of interest" description="Disordered" evidence="12">
    <location>
        <begin position="1"/>
        <end position="44"/>
    </location>
</feature>
<comment type="cofactor">
    <cofactor evidence="11">
        <name>Cu cation</name>
        <dbReference type="ChEBI" id="CHEBI:23378"/>
    </cofactor>
    <text evidence="11">Contains 1 topaquinone per subunit.</text>
</comment>
<dbReference type="Pfam" id="PF02728">
    <property type="entry name" value="Cu_amine_oxidN3"/>
    <property type="match status" value="1"/>
</dbReference>
<reference evidence="17" key="2">
    <citation type="submission" date="2020-02" db="EMBL/GenBank/DDBJ databases">
        <title>Identification and distribution of gene clusters putatively required for synthesis of sphingolipid metabolism inhibitors in phylogenetically diverse species of the filamentous fungus Fusarium.</title>
        <authorList>
            <person name="Kim H.-S."/>
            <person name="Busman M."/>
            <person name="Brown D.W."/>
            <person name="Divon H."/>
            <person name="Uhlig S."/>
            <person name="Proctor R.H."/>
        </authorList>
    </citation>
    <scope>NUCLEOTIDE SEQUENCE</scope>
    <source>
        <strain evidence="17">NRRL 25174</strain>
    </source>
</reference>
<feature type="domain" description="Copper amine oxidase N2-terminal" evidence="14">
    <location>
        <begin position="1161"/>
        <end position="1256"/>
    </location>
</feature>
<dbReference type="InterPro" id="IPR015800">
    <property type="entry name" value="Cu_amine_oxidase_N2"/>
</dbReference>
<feature type="modified residue" description="2',4',5'-topaquinone" evidence="10">
    <location>
        <position position="1563"/>
    </location>
</feature>
<organism evidence="17 18">
    <name type="scientific">Fusarium beomiforme</name>
    <dbReference type="NCBI Taxonomy" id="44412"/>
    <lineage>
        <taxon>Eukaryota</taxon>
        <taxon>Fungi</taxon>
        <taxon>Dikarya</taxon>
        <taxon>Ascomycota</taxon>
        <taxon>Pezizomycotina</taxon>
        <taxon>Sordariomycetes</taxon>
        <taxon>Hypocreomycetidae</taxon>
        <taxon>Hypocreales</taxon>
        <taxon>Nectriaceae</taxon>
        <taxon>Fusarium</taxon>
        <taxon>Fusarium burgessii species complex</taxon>
    </lineage>
</organism>
<evidence type="ECO:0000256" key="5">
    <source>
        <dbReference type="ARBA" id="ARBA00022772"/>
    </source>
</evidence>
<reference evidence="17" key="1">
    <citation type="journal article" date="2017" name="Mycologia">
        <title>Fusarium algeriense, sp. nov., a novel toxigenic crown rot pathogen of durum wheat from Algeria is nested in the Fusarium burgessii species complex.</title>
        <authorList>
            <person name="Laraba I."/>
            <person name="Keddad A."/>
            <person name="Boureghda H."/>
            <person name="Abdallah N."/>
            <person name="Vaughan M.M."/>
            <person name="Proctor R.H."/>
            <person name="Busman M."/>
            <person name="O'Donnell K."/>
        </authorList>
    </citation>
    <scope>NUCLEOTIDE SEQUENCE</scope>
    <source>
        <strain evidence="17">NRRL 25174</strain>
    </source>
</reference>
<dbReference type="InterPro" id="IPR015798">
    <property type="entry name" value="Cu_amine_oxidase_C"/>
</dbReference>
<dbReference type="PROSITE" id="PS01164">
    <property type="entry name" value="COPPER_AMINE_OXID_1"/>
    <property type="match status" value="1"/>
</dbReference>
<evidence type="ECO:0000256" key="6">
    <source>
        <dbReference type="ARBA" id="ARBA00023002"/>
    </source>
</evidence>
<feature type="active site" description="Proton acceptor" evidence="9">
    <location>
        <position position="1479"/>
    </location>
</feature>
<accession>A0A9P5A4U8</accession>
<keyword evidence="5 9" id="KW-0801">TPQ</keyword>
<evidence type="ECO:0000256" key="3">
    <source>
        <dbReference type="ARBA" id="ARBA00011738"/>
    </source>
</evidence>
<evidence type="ECO:0000259" key="14">
    <source>
        <dbReference type="Pfam" id="PF02727"/>
    </source>
</evidence>
<comment type="caution">
    <text evidence="17">The sequence shown here is derived from an EMBL/GenBank/DDBJ whole genome shotgun (WGS) entry which is preliminary data.</text>
</comment>
<dbReference type="GO" id="GO:0009308">
    <property type="term" value="P:amine metabolic process"/>
    <property type="evidence" value="ECO:0007669"/>
    <property type="project" value="UniProtKB-UniRule"/>
</dbReference>
<evidence type="ECO:0000256" key="12">
    <source>
        <dbReference type="SAM" id="MobiDB-lite"/>
    </source>
</evidence>
<dbReference type="SUPFAM" id="SSF49998">
    <property type="entry name" value="Amine oxidase catalytic domain"/>
    <property type="match status" value="1"/>
</dbReference>
<dbReference type="InterPro" id="IPR016182">
    <property type="entry name" value="Cu_amine_oxidase_N-reg"/>
</dbReference>
<comment type="similarity">
    <text evidence="2 11">Belongs to the copper/topaquinone oxidase family.</text>
</comment>
<dbReference type="Gene3D" id="3.10.450.40">
    <property type="match status" value="2"/>
</dbReference>
<feature type="domain" description="Copper amine oxidase N3-terminal" evidence="15">
    <location>
        <begin position="1266"/>
        <end position="1358"/>
    </location>
</feature>
<keyword evidence="6 11" id="KW-0560">Oxidoreductase</keyword>
<gene>
    <name evidence="17" type="ORF">FBEOM_13987</name>
</gene>
<keyword evidence="7 11" id="KW-0186">Copper</keyword>
<dbReference type="Gene3D" id="2.70.98.20">
    <property type="entry name" value="Copper amine oxidase, catalytic domain"/>
    <property type="match status" value="1"/>
</dbReference>
<evidence type="ECO:0000256" key="1">
    <source>
        <dbReference type="ARBA" id="ARBA00001935"/>
    </source>
</evidence>
<dbReference type="InterPro" id="IPR015802">
    <property type="entry name" value="Cu_amine_oxidase_N3"/>
</dbReference>
<dbReference type="SUPFAM" id="SSF54416">
    <property type="entry name" value="Amine oxidase N-terminal region"/>
    <property type="match status" value="2"/>
</dbReference>
<dbReference type="GO" id="GO:0005507">
    <property type="term" value="F:copper ion binding"/>
    <property type="evidence" value="ECO:0007669"/>
    <property type="project" value="InterPro"/>
</dbReference>